<evidence type="ECO:0000313" key="2">
    <source>
        <dbReference type="EMBL" id="CAI9922714.1"/>
    </source>
</evidence>
<name>A0AA86NNC2_9EUKA</name>
<sequence length="100" mass="11627">MPFRSSMSDQFSDNISAACKQNNSHDYESEDDSAFYQSSSEEQDYKNLRILRMQIIGNISQLNQIKMITSYLENVTVNTQLGLKRIRQTQINQLDQIIED</sequence>
<evidence type="ECO:0000256" key="1">
    <source>
        <dbReference type="SAM" id="MobiDB-lite"/>
    </source>
</evidence>
<feature type="compositionally biased region" description="Polar residues" evidence="1">
    <location>
        <begin position="1"/>
        <end position="24"/>
    </location>
</feature>
<feature type="region of interest" description="Disordered" evidence="1">
    <location>
        <begin position="1"/>
        <end position="38"/>
    </location>
</feature>
<dbReference type="EMBL" id="CATOUU010000260">
    <property type="protein sequence ID" value="CAI9922714.1"/>
    <property type="molecule type" value="Genomic_DNA"/>
</dbReference>
<keyword evidence="4" id="KW-1185">Reference proteome</keyword>
<dbReference type="AlphaFoldDB" id="A0AA86NNC2"/>
<reference evidence="3 4" key="2">
    <citation type="submission" date="2024-07" db="EMBL/GenBank/DDBJ databases">
        <authorList>
            <person name="Akdeniz Z."/>
        </authorList>
    </citation>
    <scope>NUCLEOTIDE SEQUENCE [LARGE SCALE GENOMIC DNA]</scope>
</reference>
<protein>
    <submittedName>
        <fullName evidence="3">Hypothetical_protein</fullName>
    </submittedName>
</protein>
<organism evidence="2">
    <name type="scientific">Hexamita inflata</name>
    <dbReference type="NCBI Taxonomy" id="28002"/>
    <lineage>
        <taxon>Eukaryota</taxon>
        <taxon>Metamonada</taxon>
        <taxon>Diplomonadida</taxon>
        <taxon>Hexamitidae</taxon>
        <taxon>Hexamitinae</taxon>
        <taxon>Hexamita</taxon>
    </lineage>
</organism>
<reference evidence="2" key="1">
    <citation type="submission" date="2023-06" db="EMBL/GenBank/DDBJ databases">
        <authorList>
            <person name="Kurt Z."/>
        </authorList>
    </citation>
    <scope>NUCLEOTIDE SEQUENCE</scope>
</reference>
<comment type="caution">
    <text evidence="2">The sequence shown here is derived from an EMBL/GenBank/DDBJ whole genome shotgun (WGS) entry which is preliminary data.</text>
</comment>
<accession>A0AA86NNC2</accession>
<dbReference type="Proteomes" id="UP001642409">
    <property type="component" value="Unassembled WGS sequence"/>
</dbReference>
<evidence type="ECO:0000313" key="3">
    <source>
        <dbReference type="EMBL" id="CAL6056580.1"/>
    </source>
</evidence>
<gene>
    <name evidence="2" type="ORF">HINF_LOCUS10359</name>
    <name evidence="3" type="ORF">HINF_LOCUS47095</name>
</gene>
<proteinExistence type="predicted"/>
<dbReference type="EMBL" id="CAXDID020000210">
    <property type="protein sequence ID" value="CAL6056580.1"/>
    <property type="molecule type" value="Genomic_DNA"/>
</dbReference>
<evidence type="ECO:0000313" key="4">
    <source>
        <dbReference type="Proteomes" id="UP001642409"/>
    </source>
</evidence>